<gene>
    <name evidence="1" type="ORF">WMSIL1_LOCUS7810</name>
</gene>
<feature type="non-terminal residue" evidence="1">
    <location>
        <position position="1"/>
    </location>
</feature>
<organism evidence="1 2">
    <name type="scientific">Hymenolepis diminuta</name>
    <name type="common">Rat tapeworm</name>
    <dbReference type="NCBI Taxonomy" id="6216"/>
    <lineage>
        <taxon>Eukaryota</taxon>
        <taxon>Metazoa</taxon>
        <taxon>Spiralia</taxon>
        <taxon>Lophotrochozoa</taxon>
        <taxon>Platyhelminthes</taxon>
        <taxon>Cestoda</taxon>
        <taxon>Eucestoda</taxon>
        <taxon>Cyclophyllidea</taxon>
        <taxon>Hymenolepididae</taxon>
        <taxon>Hymenolepis</taxon>
    </lineage>
</organism>
<name>A0A564YPY5_HYMDI</name>
<dbReference type="AlphaFoldDB" id="A0A564YPY5"/>
<protein>
    <submittedName>
        <fullName evidence="1">Uncharacterized protein</fullName>
    </submittedName>
</protein>
<dbReference type="EMBL" id="CABIJS010000299">
    <property type="protein sequence ID" value="VUZ48614.1"/>
    <property type="molecule type" value="Genomic_DNA"/>
</dbReference>
<reference evidence="1 2" key="1">
    <citation type="submission" date="2019-07" db="EMBL/GenBank/DDBJ databases">
        <authorList>
            <person name="Jastrzebski P J."/>
            <person name="Paukszto L."/>
            <person name="Jastrzebski P J."/>
        </authorList>
    </citation>
    <scope>NUCLEOTIDE SEQUENCE [LARGE SCALE GENOMIC DNA]</scope>
    <source>
        <strain evidence="1 2">WMS-il1</strain>
    </source>
</reference>
<keyword evidence="2" id="KW-1185">Reference proteome</keyword>
<evidence type="ECO:0000313" key="2">
    <source>
        <dbReference type="Proteomes" id="UP000321570"/>
    </source>
</evidence>
<sequence length="162" mass="18477">VASPRTSKSSTTITSSKCLGQCNHIRAKPKLVLCFNRSLLVDEKRKEPEEIGRAKSVFCSNRTLPKAVAQNDTLTCSQIRAPWSQISLSFVLFIQEISFILSSHSKWSELCPLTTDTLINSHHHVFSYHGTSKRLCRQCHQVLFSRLEDFRHDPNILHFHST</sequence>
<dbReference type="Proteomes" id="UP000321570">
    <property type="component" value="Unassembled WGS sequence"/>
</dbReference>
<accession>A0A564YPY5</accession>
<evidence type="ECO:0000313" key="1">
    <source>
        <dbReference type="EMBL" id="VUZ48614.1"/>
    </source>
</evidence>
<proteinExistence type="predicted"/>